<dbReference type="GO" id="GO:0003682">
    <property type="term" value="F:chromatin binding"/>
    <property type="evidence" value="ECO:0007669"/>
    <property type="project" value="TreeGrafter"/>
</dbReference>
<protein>
    <submittedName>
        <fullName evidence="3">6612_t:CDS:1</fullName>
    </submittedName>
</protein>
<accession>A0A9N8W143</accession>
<comment type="caution">
    <text evidence="3">The sequence shown here is derived from an EMBL/GenBank/DDBJ whole genome shotgun (WGS) entry which is preliminary data.</text>
</comment>
<keyword evidence="4" id="KW-1185">Reference proteome</keyword>
<proteinExistence type="predicted"/>
<dbReference type="OrthoDB" id="5598695at2759"/>
<sequence>MTECHGNNKGPMSPPQTPTDLSFILNPTESSSKKEETTVRRRPDCGGRRKNPYPMRSPSKQPTKGLHHPPTPPATTVYGLYNEDPRGFLERNLKELKFIEDPRPHSPRPILSDEERELEQEQKKLSRRRTKKKRPIPYDKVQRKKKSNSMARVLADRASISVTSSHISSDHSSNTTSSPQSENGETFTEGITSTSTRESATVRVSKAPAPPAMEWHDLKAAIDNLGLDQVRINVQNHGITWKGSPLNITTLPHYNSMHPSEASVASVLRLTPLQYFNAKYTLVSTANRYVQREQPFRKSDAQKLLHIDVNKASKLWEFFVLAGWIKADERDIMRRK</sequence>
<evidence type="ECO:0000256" key="1">
    <source>
        <dbReference type="SAM" id="MobiDB-lite"/>
    </source>
</evidence>
<dbReference type="SUPFAM" id="SSF46689">
    <property type="entry name" value="Homeodomain-like"/>
    <property type="match status" value="1"/>
</dbReference>
<dbReference type="InterPro" id="IPR007526">
    <property type="entry name" value="SWIRM"/>
</dbReference>
<organism evidence="3 4">
    <name type="scientific">Paraglomus brasilianum</name>
    <dbReference type="NCBI Taxonomy" id="144538"/>
    <lineage>
        <taxon>Eukaryota</taxon>
        <taxon>Fungi</taxon>
        <taxon>Fungi incertae sedis</taxon>
        <taxon>Mucoromycota</taxon>
        <taxon>Glomeromycotina</taxon>
        <taxon>Glomeromycetes</taxon>
        <taxon>Paraglomerales</taxon>
        <taxon>Paraglomeraceae</taxon>
        <taxon>Paraglomus</taxon>
    </lineage>
</organism>
<dbReference type="GO" id="GO:0006338">
    <property type="term" value="P:chromatin remodeling"/>
    <property type="evidence" value="ECO:0007669"/>
    <property type="project" value="TreeGrafter"/>
</dbReference>
<dbReference type="InterPro" id="IPR036388">
    <property type="entry name" value="WH-like_DNA-bd_sf"/>
</dbReference>
<reference evidence="3" key="1">
    <citation type="submission" date="2021-06" db="EMBL/GenBank/DDBJ databases">
        <authorList>
            <person name="Kallberg Y."/>
            <person name="Tangrot J."/>
            <person name="Rosling A."/>
        </authorList>
    </citation>
    <scope>NUCLEOTIDE SEQUENCE</scope>
    <source>
        <strain evidence="3">BR232B</strain>
    </source>
</reference>
<dbReference type="GO" id="GO:0003713">
    <property type="term" value="F:transcription coactivator activity"/>
    <property type="evidence" value="ECO:0007669"/>
    <property type="project" value="TreeGrafter"/>
</dbReference>
<dbReference type="FunFam" id="1.10.10.10:FF:000087">
    <property type="entry name" value="Transcriptional adapter 2"/>
    <property type="match status" value="1"/>
</dbReference>
<feature type="region of interest" description="Disordered" evidence="1">
    <location>
        <begin position="1"/>
        <end position="81"/>
    </location>
</feature>
<feature type="domain" description="SWIRM" evidence="2">
    <location>
        <begin position="237"/>
        <end position="336"/>
    </location>
</feature>
<evidence type="ECO:0000259" key="2">
    <source>
        <dbReference type="PROSITE" id="PS50934"/>
    </source>
</evidence>
<evidence type="ECO:0000313" key="4">
    <source>
        <dbReference type="Proteomes" id="UP000789739"/>
    </source>
</evidence>
<dbReference type="Proteomes" id="UP000789739">
    <property type="component" value="Unassembled WGS sequence"/>
</dbReference>
<dbReference type="Pfam" id="PF04433">
    <property type="entry name" value="SWIRM"/>
    <property type="match status" value="1"/>
</dbReference>
<dbReference type="GO" id="GO:0070210">
    <property type="term" value="C:Rpd3L-Expanded complex"/>
    <property type="evidence" value="ECO:0007669"/>
    <property type="project" value="TreeGrafter"/>
</dbReference>
<feature type="region of interest" description="Disordered" evidence="1">
    <location>
        <begin position="96"/>
        <end position="205"/>
    </location>
</feature>
<feature type="compositionally biased region" description="Low complexity" evidence="1">
    <location>
        <begin position="159"/>
        <end position="181"/>
    </location>
</feature>
<dbReference type="Gene3D" id="1.10.10.10">
    <property type="entry name" value="Winged helix-like DNA-binding domain superfamily/Winged helix DNA-binding domain"/>
    <property type="match status" value="1"/>
</dbReference>
<dbReference type="GO" id="GO:0006357">
    <property type="term" value="P:regulation of transcription by RNA polymerase II"/>
    <property type="evidence" value="ECO:0007669"/>
    <property type="project" value="TreeGrafter"/>
</dbReference>
<dbReference type="EMBL" id="CAJVPI010000062">
    <property type="protein sequence ID" value="CAG8470364.1"/>
    <property type="molecule type" value="Genomic_DNA"/>
</dbReference>
<dbReference type="PANTHER" id="PTHR12374:SF21">
    <property type="entry name" value="SWIRM DOMAIN-CONTAINING PROTEIN FUN19-RELATED"/>
    <property type="match status" value="1"/>
</dbReference>
<dbReference type="InterPro" id="IPR009057">
    <property type="entry name" value="Homeodomain-like_sf"/>
</dbReference>
<dbReference type="PROSITE" id="PS50934">
    <property type="entry name" value="SWIRM"/>
    <property type="match status" value="1"/>
</dbReference>
<dbReference type="PANTHER" id="PTHR12374">
    <property type="entry name" value="TRANSCRIPTIONAL ADAPTOR 2 ADA2 -RELATED"/>
    <property type="match status" value="1"/>
</dbReference>
<name>A0A9N8W143_9GLOM</name>
<gene>
    <name evidence="3" type="ORF">PBRASI_LOCUS1040</name>
</gene>
<feature type="compositionally biased region" description="Basic and acidic residues" evidence="1">
    <location>
        <begin position="31"/>
        <end position="47"/>
    </location>
</feature>
<feature type="compositionally biased region" description="Basic residues" evidence="1">
    <location>
        <begin position="125"/>
        <end position="135"/>
    </location>
</feature>
<dbReference type="AlphaFoldDB" id="A0A9N8W143"/>
<evidence type="ECO:0000313" key="3">
    <source>
        <dbReference type="EMBL" id="CAG8470364.1"/>
    </source>
</evidence>
<feature type="compositionally biased region" description="Polar residues" evidence="1">
    <location>
        <begin position="182"/>
        <end position="199"/>
    </location>
</feature>